<keyword evidence="9" id="KW-1185">Reference proteome</keyword>
<evidence type="ECO:0000313" key="9">
    <source>
        <dbReference type="Proteomes" id="UP001378960"/>
    </source>
</evidence>
<comment type="similarity">
    <text evidence="3 6">Belongs to the ubiquitin-activating E1 family. ULA1 subfamily.</text>
</comment>
<evidence type="ECO:0000256" key="1">
    <source>
        <dbReference type="ARBA" id="ARBA00004496"/>
    </source>
</evidence>
<proteinExistence type="inferred from homology"/>
<evidence type="ECO:0000256" key="4">
    <source>
        <dbReference type="ARBA" id="ARBA00022490"/>
    </source>
</evidence>
<dbReference type="Gene3D" id="3.40.50.12550">
    <property type="entry name" value="Ubiquitin-activating enzyme E1, inactive adenylation domain, subdomain 2"/>
    <property type="match status" value="1"/>
</dbReference>
<dbReference type="Pfam" id="PF00899">
    <property type="entry name" value="ThiF"/>
    <property type="match status" value="1"/>
</dbReference>
<dbReference type="PANTHER" id="PTHR10953">
    <property type="entry name" value="UBIQUITIN-ACTIVATING ENZYME E1"/>
    <property type="match status" value="1"/>
</dbReference>
<evidence type="ECO:0000256" key="5">
    <source>
        <dbReference type="ARBA" id="ARBA00022786"/>
    </source>
</evidence>
<sequence>MDRYDRQVRLWNTNGQNALSNSSVCFINISSAATETIKNIILPGINSITIIDSQSTIPSNDSLELLKLNNLKSNYFYGINNSHSFEYIAQNIAYNLSNLNPDVKSINVLTDPLQSFISQGDNFWKQFDCVVYSFDAQTDPYIDLLSEILWHLNIPLVKLSSIGFYSYYTVQFNQLNIIETHQNDLVDLRLDSPWDELISYINNIDISHVSNPNEYFKYPYNVILIKLYQDNKQKFGKKLTTKQIRQEIDKLFLTCDESNLLEAYNKAYLLMKNSSELSENIKELFNNIPNELTCDTSLFWILVSSLKKFYDKYNQLPLSGVLPDMESDSEKYKELKEIYRRKFISDKEFIYFESMQLLNSLNRSPSELKDNDHLITLFVKNCKYLKIINGSKHKNLSETVLKQVPNNNNMVLYLAFQILEKFIKLEQRYPNQNDKSNLRTLAVSYLCGEKTLPSFPDGLDKFLDEISRYSGIEIHNISAVIGGITGQEIIKLLTNQYIPVNNSLVFDGISGKTHSFKL</sequence>
<gene>
    <name evidence="8" type="ORF">DAPK24_026220</name>
</gene>
<keyword evidence="4" id="KW-0963">Cytoplasm</keyword>
<dbReference type="PIRSF" id="PIRSF039099">
    <property type="entry name" value="APP-BP1"/>
    <property type="match status" value="1"/>
</dbReference>
<dbReference type="InterPro" id="IPR000594">
    <property type="entry name" value="ThiF_NAD_FAD-bd"/>
</dbReference>
<keyword evidence="5 6" id="KW-0833">Ubl conjugation pathway</keyword>
<reference evidence="8 9" key="1">
    <citation type="journal article" date="2023" name="Elife">
        <title>Identification of key yeast species and microbe-microbe interactions impacting larval growth of Drosophila in the wild.</title>
        <authorList>
            <person name="Mure A."/>
            <person name="Sugiura Y."/>
            <person name="Maeda R."/>
            <person name="Honda K."/>
            <person name="Sakurai N."/>
            <person name="Takahashi Y."/>
            <person name="Watada M."/>
            <person name="Katoh T."/>
            <person name="Gotoh A."/>
            <person name="Gotoh Y."/>
            <person name="Taniguchi I."/>
            <person name="Nakamura K."/>
            <person name="Hayashi T."/>
            <person name="Katayama T."/>
            <person name="Uemura T."/>
            <person name="Hattori Y."/>
        </authorList>
    </citation>
    <scope>NUCLEOTIDE SEQUENCE [LARGE SCALE GENOMIC DNA]</scope>
    <source>
        <strain evidence="8 9">PK-24</strain>
    </source>
</reference>
<accession>A0AAV5R4V0</accession>
<dbReference type="GO" id="GO:0005737">
    <property type="term" value="C:cytoplasm"/>
    <property type="evidence" value="ECO:0007669"/>
    <property type="project" value="UniProtKB-SubCell"/>
</dbReference>
<name>A0AAV5R4V0_PICKL</name>
<evidence type="ECO:0000259" key="7">
    <source>
        <dbReference type="Pfam" id="PF00899"/>
    </source>
</evidence>
<feature type="domain" description="THIF-type NAD/FAD binding fold" evidence="7">
    <location>
        <begin position="4"/>
        <end position="517"/>
    </location>
</feature>
<comment type="pathway">
    <text evidence="2 6">Protein modification; protein neddylation.</text>
</comment>
<evidence type="ECO:0000256" key="2">
    <source>
        <dbReference type="ARBA" id="ARBA00005032"/>
    </source>
</evidence>
<dbReference type="InterPro" id="IPR030667">
    <property type="entry name" value="APP-BP1"/>
</dbReference>
<dbReference type="AlphaFoldDB" id="A0AAV5R4V0"/>
<evidence type="ECO:0000256" key="6">
    <source>
        <dbReference type="PIRNR" id="PIRNR039099"/>
    </source>
</evidence>
<dbReference type="Gene3D" id="3.40.50.720">
    <property type="entry name" value="NAD(P)-binding Rossmann-like Domain"/>
    <property type="match status" value="1"/>
</dbReference>
<comment type="caution">
    <text evidence="8">The sequence shown here is derived from an EMBL/GenBank/DDBJ whole genome shotgun (WGS) entry which is preliminary data.</text>
</comment>
<dbReference type="SUPFAM" id="SSF69572">
    <property type="entry name" value="Activating enzymes of the ubiquitin-like proteins"/>
    <property type="match status" value="1"/>
</dbReference>
<dbReference type="PANTHER" id="PTHR10953:SF29">
    <property type="entry name" value="NEDD8-ACTIVATING ENZYME E1 REGULATORY SUBUNIT"/>
    <property type="match status" value="1"/>
</dbReference>
<evidence type="ECO:0000313" key="8">
    <source>
        <dbReference type="EMBL" id="GMM46047.1"/>
    </source>
</evidence>
<dbReference type="InterPro" id="IPR035985">
    <property type="entry name" value="Ubiquitin-activating_enz"/>
</dbReference>
<organism evidence="8 9">
    <name type="scientific">Pichia kluyveri</name>
    <name type="common">Yeast</name>
    <dbReference type="NCBI Taxonomy" id="36015"/>
    <lineage>
        <taxon>Eukaryota</taxon>
        <taxon>Fungi</taxon>
        <taxon>Dikarya</taxon>
        <taxon>Ascomycota</taxon>
        <taxon>Saccharomycotina</taxon>
        <taxon>Pichiomycetes</taxon>
        <taxon>Pichiales</taxon>
        <taxon>Pichiaceae</taxon>
        <taxon>Pichia</taxon>
    </lineage>
</organism>
<dbReference type="GO" id="GO:0045116">
    <property type="term" value="P:protein neddylation"/>
    <property type="evidence" value="ECO:0007669"/>
    <property type="project" value="UniProtKB-UniRule"/>
</dbReference>
<protein>
    <recommendedName>
        <fullName evidence="6">NEDD8-activating enzyme E1 regulatory subunit</fullName>
    </recommendedName>
</protein>
<dbReference type="Proteomes" id="UP001378960">
    <property type="component" value="Unassembled WGS sequence"/>
</dbReference>
<dbReference type="GO" id="GO:0019781">
    <property type="term" value="F:NEDD8 activating enzyme activity"/>
    <property type="evidence" value="ECO:0007669"/>
    <property type="project" value="UniProtKB-UniRule"/>
</dbReference>
<evidence type="ECO:0000256" key="3">
    <source>
        <dbReference type="ARBA" id="ARBA00006868"/>
    </source>
</evidence>
<dbReference type="InterPro" id="IPR045886">
    <property type="entry name" value="ThiF/MoeB/HesA"/>
</dbReference>
<comment type="subcellular location">
    <subcellularLocation>
        <location evidence="1">Cytoplasm</location>
    </subcellularLocation>
</comment>
<comment type="function">
    <text evidence="6">Regulatory subunit of the dimeric UBA3-ULA1 E1 enzyme.</text>
</comment>
<dbReference type="EMBL" id="BTGB01000003">
    <property type="protein sequence ID" value="GMM46047.1"/>
    <property type="molecule type" value="Genomic_DNA"/>
</dbReference>